<evidence type="ECO:0000313" key="2">
    <source>
        <dbReference type="EMBL" id="CAI0399393.1"/>
    </source>
</evidence>
<dbReference type="EMBL" id="CAMGYJ010000004">
    <property type="protein sequence ID" value="CAI0399393.1"/>
    <property type="molecule type" value="Genomic_DNA"/>
</dbReference>
<accession>A0AAV0IPP3</accession>
<proteinExistence type="predicted"/>
<reference evidence="2" key="1">
    <citation type="submission" date="2022-08" db="EMBL/GenBank/DDBJ databases">
        <authorList>
            <person name="Gutierrez-Valencia J."/>
        </authorList>
    </citation>
    <scope>NUCLEOTIDE SEQUENCE</scope>
</reference>
<sequence>MAISFTHFAPFELPHAIQVPFCPSPAALCRRSSSPNWGSSESFSSFHRPLVYNPEDFDGRDKVMVRTRKMTEYFNDVVRHFSVSPVYDEEEDEEIVAPSSDSRNEHSQEQSASASPFGVFRLGDSFSLRALSLI</sequence>
<dbReference type="Proteomes" id="UP001154282">
    <property type="component" value="Unassembled WGS sequence"/>
</dbReference>
<comment type="caution">
    <text evidence="2">The sequence shown here is derived from an EMBL/GenBank/DDBJ whole genome shotgun (WGS) entry which is preliminary data.</text>
</comment>
<organism evidence="2 3">
    <name type="scientific">Linum tenue</name>
    <dbReference type="NCBI Taxonomy" id="586396"/>
    <lineage>
        <taxon>Eukaryota</taxon>
        <taxon>Viridiplantae</taxon>
        <taxon>Streptophyta</taxon>
        <taxon>Embryophyta</taxon>
        <taxon>Tracheophyta</taxon>
        <taxon>Spermatophyta</taxon>
        <taxon>Magnoliopsida</taxon>
        <taxon>eudicotyledons</taxon>
        <taxon>Gunneridae</taxon>
        <taxon>Pentapetalae</taxon>
        <taxon>rosids</taxon>
        <taxon>fabids</taxon>
        <taxon>Malpighiales</taxon>
        <taxon>Linaceae</taxon>
        <taxon>Linum</taxon>
    </lineage>
</organism>
<evidence type="ECO:0000313" key="3">
    <source>
        <dbReference type="Proteomes" id="UP001154282"/>
    </source>
</evidence>
<evidence type="ECO:0000256" key="1">
    <source>
        <dbReference type="SAM" id="MobiDB-lite"/>
    </source>
</evidence>
<dbReference type="AlphaFoldDB" id="A0AAV0IPP3"/>
<keyword evidence="3" id="KW-1185">Reference proteome</keyword>
<feature type="region of interest" description="Disordered" evidence="1">
    <location>
        <begin position="85"/>
        <end position="115"/>
    </location>
</feature>
<name>A0AAV0IPP3_9ROSI</name>
<protein>
    <submittedName>
        <fullName evidence="2">Uncharacterized protein</fullName>
    </submittedName>
</protein>
<gene>
    <name evidence="2" type="ORF">LITE_LOCUS10276</name>
</gene>